<gene>
    <name evidence="1" type="ORF">S06H3_15490</name>
</gene>
<organism evidence="1">
    <name type="scientific">marine sediment metagenome</name>
    <dbReference type="NCBI Taxonomy" id="412755"/>
    <lineage>
        <taxon>unclassified sequences</taxon>
        <taxon>metagenomes</taxon>
        <taxon>ecological metagenomes</taxon>
    </lineage>
</organism>
<dbReference type="SUPFAM" id="SSF54001">
    <property type="entry name" value="Cysteine proteinases"/>
    <property type="match status" value="1"/>
</dbReference>
<protein>
    <submittedName>
        <fullName evidence="1">Uncharacterized protein</fullName>
    </submittedName>
</protein>
<dbReference type="AlphaFoldDB" id="X1LXN0"/>
<dbReference type="Gene3D" id="3.90.1720.10">
    <property type="entry name" value="endopeptidase domain like (from Nostoc punctiforme)"/>
    <property type="match status" value="1"/>
</dbReference>
<dbReference type="EMBL" id="BARV01007626">
    <property type="protein sequence ID" value="GAI10531.1"/>
    <property type="molecule type" value="Genomic_DNA"/>
</dbReference>
<name>X1LXN0_9ZZZZ</name>
<sequence>EREAKKMTGQFKLQPADILVSTNDRGDPWSRIKRWGVGPYDHVSLYLGRMGLFVYRKQPRILRVPMIFESVPAQGVCLRQLSERYGEKVVVMRLKSEHDRKRIPHVLLAAIDLASNDSAQYDFICIPLHIIPRILNEKFGMPIPVKYHHNEWHVCSEGVQVVFIRGRLYEILGPLCVPPLPGDFVTDSPLLSKAWCGDLSAEWV</sequence>
<feature type="non-terminal residue" evidence="1">
    <location>
        <position position="1"/>
    </location>
</feature>
<proteinExistence type="predicted"/>
<reference evidence="1" key="1">
    <citation type="journal article" date="2014" name="Front. Microbiol.">
        <title>High frequency of phylogenetically diverse reductive dehalogenase-homologous genes in deep subseafloor sedimentary metagenomes.</title>
        <authorList>
            <person name="Kawai M."/>
            <person name="Futagami T."/>
            <person name="Toyoda A."/>
            <person name="Takaki Y."/>
            <person name="Nishi S."/>
            <person name="Hori S."/>
            <person name="Arai W."/>
            <person name="Tsubouchi T."/>
            <person name="Morono Y."/>
            <person name="Uchiyama I."/>
            <person name="Ito T."/>
            <person name="Fujiyama A."/>
            <person name="Inagaki F."/>
            <person name="Takami H."/>
        </authorList>
    </citation>
    <scope>NUCLEOTIDE SEQUENCE</scope>
    <source>
        <strain evidence="1">Expedition CK06-06</strain>
    </source>
</reference>
<comment type="caution">
    <text evidence="1">The sequence shown here is derived from an EMBL/GenBank/DDBJ whole genome shotgun (WGS) entry which is preliminary data.</text>
</comment>
<dbReference type="InterPro" id="IPR038765">
    <property type="entry name" value="Papain-like_cys_pep_sf"/>
</dbReference>
<accession>X1LXN0</accession>
<evidence type="ECO:0000313" key="1">
    <source>
        <dbReference type="EMBL" id="GAI10531.1"/>
    </source>
</evidence>